<dbReference type="AlphaFoldDB" id="A0AAV4G5E5"/>
<organism evidence="2 3">
    <name type="scientific">Elysia marginata</name>
    <dbReference type="NCBI Taxonomy" id="1093978"/>
    <lineage>
        <taxon>Eukaryota</taxon>
        <taxon>Metazoa</taxon>
        <taxon>Spiralia</taxon>
        <taxon>Lophotrochozoa</taxon>
        <taxon>Mollusca</taxon>
        <taxon>Gastropoda</taxon>
        <taxon>Heterobranchia</taxon>
        <taxon>Euthyneura</taxon>
        <taxon>Panpulmonata</taxon>
        <taxon>Sacoglossa</taxon>
        <taxon>Placobranchoidea</taxon>
        <taxon>Plakobranchidae</taxon>
        <taxon>Elysia</taxon>
    </lineage>
</organism>
<feature type="region of interest" description="Disordered" evidence="1">
    <location>
        <begin position="42"/>
        <end position="66"/>
    </location>
</feature>
<gene>
    <name evidence="2" type="ORF">ElyMa_000575300</name>
</gene>
<sequence length="118" mass="13240">MSGQGGFWNAPQVVYSKQTHDLLKDMMRESKLTTFQQRHLEKTLRGGGSLPSRVPPTTSKLDHRAPKVIAPAPKVLNPKGAGDPFRVYSCFWFSVPLSSNTVLFDKSYRKSKLMTSSR</sequence>
<dbReference type="Proteomes" id="UP000762676">
    <property type="component" value="Unassembled WGS sequence"/>
</dbReference>
<evidence type="ECO:0000313" key="2">
    <source>
        <dbReference type="EMBL" id="GFR80208.1"/>
    </source>
</evidence>
<accession>A0AAV4G5E5</accession>
<proteinExistence type="predicted"/>
<evidence type="ECO:0000256" key="1">
    <source>
        <dbReference type="SAM" id="MobiDB-lite"/>
    </source>
</evidence>
<reference evidence="2 3" key="1">
    <citation type="journal article" date="2021" name="Elife">
        <title>Chloroplast acquisition without the gene transfer in kleptoplastic sea slugs, Plakobranchus ocellatus.</title>
        <authorList>
            <person name="Maeda T."/>
            <person name="Takahashi S."/>
            <person name="Yoshida T."/>
            <person name="Shimamura S."/>
            <person name="Takaki Y."/>
            <person name="Nagai Y."/>
            <person name="Toyoda A."/>
            <person name="Suzuki Y."/>
            <person name="Arimoto A."/>
            <person name="Ishii H."/>
            <person name="Satoh N."/>
            <person name="Nishiyama T."/>
            <person name="Hasebe M."/>
            <person name="Maruyama T."/>
            <person name="Minagawa J."/>
            <person name="Obokata J."/>
            <person name="Shigenobu S."/>
        </authorList>
    </citation>
    <scope>NUCLEOTIDE SEQUENCE [LARGE SCALE GENOMIC DNA]</scope>
</reference>
<dbReference type="EMBL" id="BMAT01001126">
    <property type="protein sequence ID" value="GFR80208.1"/>
    <property type="molecule type" value="Genomic_DNA"/>
</dbReference>
<dbReference type="PANTHER" id="PTHR28348">
    <property type="entry name" value="UPF0193 PROTEIN EVG1"/>
    <property type="match status" value="1"/>
</dbReference>
<protein>
    <submittedName>
        <fullName evidence="2">UPF0193 protein EVG1-like</fullName>
    </submittedName>
</protein>
<dbReference type="InterPro" id="IPR007914">
    <property type="entry name" value="UPF0193"/>
</dbReference>
<dbReference type="Pfam" id="PF05250">
    <property type="entry name" value="UPF0193"/>
    <property type="match status" value="1"/>
</dbReference>
<name>A0AAV4G5E5_9GAST</name>
<evidence type="ECO:0000313" key="3">
    <source>
        <dbReference type="Proteomes" id="UP000762676"/>
    </source>
</evidence>
<comment type="caution">
    <text evidence="2">The sequence shown here is derived from an EMBL/GenBank/DDBJ whole genome shotgun (WGS) entry which is preliminary data.</text>
</comment>
<keyword evidence="3" id="KW-1185">Reference proteome</keyword>
<dbReference type="PANTHER" id="PTHR28348:SF1">
    <property type="entry name" value="UPF0193 PROTEIN EVG1"/>
    <property type="match status" value="1"/>
</dbReference>